<dbReference type="Proteomes" id="UP000299102">
    <property type="component" value="Unassembled WGS sequence"/>
</dbReference>
<gene>
    <name evidence="1" type="ORF">EVAR_63839_1</name>
</gene>
<sequence>MFKIYSTRERRETEITKRIKEQGSSFARAGVPNNAPRAPARAPSYDISVLKTLNWVHEFSGYEFRMLSYARLFIPSNGAKKWACRCRARRLGHSKLNLCCSRSYAWNFQLKEELFEKSNSRLTARFIILDPVIRAGPVLVPGLRAANEPMA</sequence>
<dbReference type="EMBL" id="BGZK01001673">
    <property type="protein sequence ID" value="GBP84348.1"/>
    <property type="molecule type" value="Genomic_DNA"/>
</dbReference>
<proteinExistence type="predicted"/>
<accession>A0A4C1Z8Y4</accession>
<name>A0A4C1Z8Y4_EUMVA</name>
<dbReference type="AlphaFoldDB" id="A0A4C1Z8Y4"/>
<keyword evidence="2" id="KW-1185">Reference proteome</keyword>
<protein>
    <submittedName>
        <fullName evidence="1">Uncharacterized protein</fullName>
    </submittedName>
</protein>
<evidence type="ECO:0000313" key="2">
    <source>
        <dbReference type="Proteomes" id="UP000299102"/>
    </source>
</evidence>
<evidence type="ECO:0000313" key="1">
    <source>
        <dbReference type="EMBL" id="GBP84348.1"/>
    </source>
</evidence>
<comment type="caution">
    <text evidence="1">The sequence shown here is derived from an EMBL/GenBank/DDBJ whole genome shotgun (WGS) entry which is preliminary data.</text>
</comment>
<organism evidence="1 2">
    <name type="scientific">Eumeta variegata</name>
    <name type="common">Bagworm moth</name>
    <name type="synonym">Eumeta japonica</name>
    <dbReference type="NCBI Taxonomy" id="151549"/>
    <lineage>
        <taxon>Eukaryota</taxon>
        <taxon>Metazoa</taxon>
        <taxon>Ecdysozoa</taxon>
        <taxon>Arthropoda</taxon>
        <taxon>Hexapoda</taxon>
        <taxon>Insecta</taxon>
        <taxon>Pterygota</taxon>
        <taxon>Neoptera</taxon>
        <taxon>Endopterygota</taxon>
        <taxon>Lepidoptera</taxon>
        <taxon>Glossata</taxon>
        <taxon>Ditrysia</taxon>
        <taxon>Tineoidea</taxon>
        <taxon>Psychidae</taxon>
        <taxon>Oiketicinae</taxon>
        <taxon>Eumeta</taxon>
    </lineage>
</organism>
<reference evidence="1 2" key="1">
    <citation type="journal article" date="2019" name="Commun. Biol.">
        <title>The bagworm genome reveals a unique fibroin gene that provides high tensile strength.</title>
        <authorList>
            <person name="Kono N."/>
            <person name="Nakamura H."/>
            <person name="Ohtoshi R."/>
            <person name="Tomita M."/>
            <person name="Numata K."/>
            <person name="Arakawa K."/>
        </authorList>
    </citation>
    <scope>NUCLEOTIDE SEQUENCE [LARGE SCALE GENOMIC DNA]</scope>
</reference>